<protein>
    <recommendedName>
        <fullName evidence="3">DUF3795 domain-containing protein</fullName>
    </recommendedName>
</protein>
<dbReference type="STRING" id="1550566.SZ63_02805"/>
<keyword evidence="2" id="KW-1185">Reference proteome</keyword>
<dbReference type="Pfam" id="PF12675">
    <property type="entry name" value="DUF3795"/>
    <property type="match status" value="1"/>
</dbReference>
<proteinExistence type="predicted"/>
<accession>A0A0H1R9V4</accession>
<evidence type="ECO:0008006" key="3">
    <source>
        <dbReference type="Google" id="ProtNLM"/>
    </source>
</evidence>
<reference evidence="1 2" key="1">
    <citation type="journal article" date="2015" name="Int. J. Syst. Evol. Microbiol.">
        <title>Methanoculleus sediminis sp. nov., a methanogen from sediments near a submarine mud volcano.</title>
        <authorList>
            <person name="Chen S.C."/>
            <person name="Chen M.F."/>
            <person name="Lai M.C."/>
            <person name="Weng C.Y."/>
            <person name="Wu S.Y."/>
            <person name="Lin S."/>
            <person name="Yang T.F."/>
            <person name="Chen P.C."/>
        </authorList>
    </citation>
    <scope>NUCLEOTIDE SEQUENCE [LARGE SCALE GENOMIC DNA]</scope>
    <source>
        <strain evidence="1 2">S3Fa</strain>
    </source>
</reference>
<evidence type="ECO:0000313" key="2">
    <source>
        <dbReference type="Proteomes" id="UP000035301"/>
    </source>
</evidence>
<dbReference type="AlphaFoldDB" id="A0A0H1R9V4"/>
<comment type="caution">
    <text evidence="1">The sequence shown here is derived from an EMBL/GenBank/DDBJ whole genome shotgun (WGS) entry which is preliminary data.</text>
</comment>
<sequence>MSHLSPILIAPCGINCGLCIGYLREKNRCPGCRTEDAGRLNAYCARCRIRQCEDRTGEYCYECSGYPCTRLKRLDKRYTKYRTSVLDNLREIRERGVVEFVEQEKVRWRCPECGYILSMHRNRCLHCGRTW</sequence>
<dbReference type="EMBL" id="JXOJ01000001">
    <property type="protein sequence ID" value="KLK89367.1"/>
    <property type="molecule type" value="Genomic_DNA"/>
</dbReference>
<dbReference type="RefSeq" id="WP_048180666.1">
    <property type="nucleotide sequence ID" value="NZ_JXOJ01000001.1"/>
</dbReference>
<evidence type="ECO:0000313" key="1">
    <source>
        <dbReference type="EMBL" id="KLK89367.1"/>
    </source>
</evidence>
<gene>
    <name evidence="1" type="ORF">SZ63_02805</name>
</gene>
<dbReference type="InterPro" id="IPR024227">
    <property type="entry name" value="DUF3795"/>
</dbReference>
<name>A0A0H1R9V4_9EURY</name>
<dbReference type="OrthoDB" id="139211at2157"/>
<dbReference type="Proteomes" id="UP000035301">
    <property type="component" value="Unassembled WGS sequence"/>
</dbReference>
<dbReference type="PATRIC" id="fig|1550566.3.peg.597"/>
<organism evidence="1 2">
    <name type="scientific">Methanoculleus sediminis</name>
    <dbReference type="NCBI Taxonomy" id="1550566"/>
    <lineage>
        <taxon>Archaea</taxon>
        <taxon>Methanobacteriati</taxon>
        <taxon>Methanobacteriota</taxon>
        <taxon>Stenosarchaea group</taxon>
        <taxon>Methanomicrobia</taxon>
        <taxon>Methanomicrobiales</taxon>
        <taxon>Methanomicrobiaceae</taxon>
        <taxon>Methanoculleus</taxon>
    </lineage>
</organism>